<gene>
    <name evidence="1" type="ORF">C7K55_02550</name>
</gene>
<protein>
    <submittedName>
        <fullName evidence="1">Uncharacterized protein</fullName>
    </submittedName>
</protein>
<proteinExistence type="predicted"/>
<name>A0A2P7N073_9CYAN</name>
<evidence type="ECO:0000313" key="1">
    <source>
        <dbReference type="EMBL" id="PSJ06867.1"/>
    </source>
</evidence>
<dbReference type="AlphaFoldDB" id="A0A2P7N073"/>
<sequence>MTIASLQSQHADPEFQTWSLLHARDNRLHGAELAQITKHHDPNPAGDALHQLQAWARRQAREKQMQASAIAHLRYCPPVPNQAA</sequence>
<comment type="caution">
    <text evidence="1">The sequence shown here is derived from an EMBL/GenBank/DDBJ whole genome shotgun (WGS) entry which is preliminary data.</text>
</comment>
<dbReference type="OrthoDB" id="560346at2"/>
<dbReference type="RefSeq" id="WP_127431960.1">
    <property type="nucleotide sequence ID" value="NZ_PXXO01000002.1"/>
</dbReference>
<reference evidence="1 2" key="1">
    <citation type="journal article" date="2018" name="Environ. Microbiol.">
        <title>Ecological and genomic features of two widespread freshwater picocyanobacteria.</title>
        <authorList>
            <person name="Cabello-Yeves P.J."/>
            <person name="Picazo A."/>
            <person name="Camacho A."/>
            <person name="Callieri C."/>
            <person name="Rosselli R."/>
            <person name="Roda-Garcia J.J."/>
            <person name="Coutinho F.H."/>
            <person name="Rodriguez-Valera F."/>
        </authorList>
    </citation>
    <scope>NUCLEOTIDE SEQUENCE [LARGE SCALE GENOMIC DNA]</scope>
    <source>
        <strain evidence="1 2">Tous</strain>
    </source>
</reference>
<keyword evidence="2" id="KW-1185">Reference proteome</keyword>
<organism evidence="1 2">
    <name type="scientific">Cyanobium usitatum str. Tous</name>
    <dbReference type="NCBI Taxonomy" id="2116684"/>
    <lineage>
        <taxon>Bacteria</taxon>
        <taxon>Bacillati</taxon>
        <taxon>Cyanobacteriota</taxon>
        <taxon>Cyanophyceae</taxon>
        <taxon>Synechococcales</taxon>
        <taxon>Prochlorococcaceae</taxon>
        <taxon>Cyanobium</taxon>
    </lineage>
</organism>
<accession>A0A2P7N073</accession>
<dbReference type="EMBL" id="PXXO01000002">
    <property type="protein sequence ID" value="PSJ06867.1"/>
    <property type="molecule type" value="Genomic_DNA"/>
</dbReference>
<evidence type="ECO:0000313" key="2">
    <source>
        <dbReference type="Proteomes" id="UP000243002"/>
    </source>
</evidence>
<dbReference type="Proteomes" id="UP000243002">
    <property type="component" value="Unassembled WGS sequence"/>
</dbReference>